<gene>
    <name evidence="1" type="ORF">AMTR_s02650p00005770</name>
</gene>
<dbReference type="EMBL" id="KI395507">
    <property type="protein sequence ID" value="ERM98091.1"/>
    <property type="molecule type" value="Genomic_DNA"/>
</dbReference>
<dbReference type="HOGENOM" id="CLU_2226825_0_0_1"/>
<keyword evidence="2" id="KW-1185">Reference proteome</keyword>
<sequence length="106" mass="12506">MDSSVKRKKSDFSRFPHIGCDKRVHFSKTYRSEVSTFLIEKVSDSSTIKCEAWNIRDIADEVHAQSRNLPFLHEIRKVCQWYQQAVIGIIKRSWNEYVALKDKDND</sequence>
<name>U5CUQ7_AMBTC</name>
<dbReference type="Gramene" id="ERM98091">
    <property type="protein sequence ID" value="ERM98091"/>
    <property type="gene ID" value="AMTR_s02650p00005770"/>
</dbReference>
<dbReference type="AlphaFoldDB" id="U5CUQ7"/>
<evidence type="ECO:0000313" key="1">
    <source>
        <dbReference type="EMBL" id="ERM98091.1"/>
    </source>
</evidence>
<proteinExistence type="predicted"/>
<evidence type="ECO:0000313" key="2">
    <source>
        <dbReference type="Proteomes" id="UP000017836"/>
    </source>
</evidence>
<accession>U5CUQ7</accession>
<dbReference type="Proteomes" id="UP000017836">
    <property type="component" value="Unassembled WGS sequence"/>
</dbReference>
<reference evidence="2" key="1">
    <citation type="journal article" date="2013" name="Science">
        <title>The Amborella genome and the evolution of flowering plants.</title>
        <authorList>
            <consortium name="Amborella Genome Project"/>
        </authorList>
    </citation>
    <scope>NUCLEOTIDE SEQUENCE [LARGE SCALE GENOMIC DNA]</scope>
</reference>
<protein>
    <submittedName>
        <fullName evidence="1">Uncharacterized protein</fullName>
    </submittedName>
</protein>
<organism evidence="1 2">
    <name type="scientific">Amborella trichopoda</name>
    <dbReference type="NCBI Taxonomy" id="13333"/>
    <lineage>
        <taxon>Eukaryota</taxon>
        <taxon>Viridiplantae</taxon>
        <taxon>Streptophyta</taxon>
        <taxon>Embryophyta</taxon>
        <taxon>Tracheophyta</taxon>
        <taxon>Spermatophyta</taxon>
        <taxon>Magnoliopsida</taxon>
        <taxon>Amborellales</taxon>
        <taxon>Amborellaceae</taxon>
        <taxon>Amborella</taxon>
    </lineage>
</organism>